<evidence type="ECO:0000259" key="2">
    <source>
        <dbReference type="Pfam" id="PF13020"/>
    </source>
</evidence>
<dbReference type="AlphaFoldDB" id="A0A022R3Q6"/>
<dbReference type="PANTHER" id="PTHR32387">
    <property type="entry name" value="WU:FJ29H11"/>
    <property type="match status" value="1"/>
</dbReference>
<dbReference type="Pfam" id="PF13020">
    <property type="entry name" value="NOV_C"/>
    <property type="match status" value="1"/>
</dbReference>
<name>A0A022R3Q6_ERYGU</name>
<feature type="region of interest" description="Disordered" evidence="1">
    <location>
        <begin position="339"/>
        <end position="358"/>
    </location>
</feature>
<organism evidence="3 4">
    <name type="scientific">Erythranthe guttata</name>
    <name type="common">Yellow monkey flower</name>
    <name type="synonym">Mimulus guttatus</name>
    <dbReference type="NCBI Taxonomy" id="4155"/>
    <lineage>
        <taxon>Eukaryota</taxon>
        <taxon>Viridiplantae</taxon>
        <taxon>Streptophyta</taxon>
        <taxon>Embryophyta</taxon>
        <taxon>Tracheophyta</taxon>
        <taxon>Spermatophyta</taxon>
        <taxon>Magnoliopsida</taxon>
        <taxon>eudicotyledons</taxon>
        <taxon>Gunneridae</taxon>
        <taxon>Pentapetalae</taxon>
        <taxon>asterids</taxon>
        <taxon>lamiids</taxon>
        <taxon>Lamiales</taxon>
        <taxon>Phrymaceae</taxon>
        <taxon>Erythranthe</taxon>
    </lineage>
</organism>
<gene>
    <name evidence="3" type="ORF">MIMGU_mgv11b023881mg</name>
</gene>
<accession>A0A022R3Q6</accession>
<dbReference type="EMBL" id="KI630712">
    <property type="protein sequence ID" value="EYU34238.1"/>
    <property type="molecule type" value="Genomic_DNA"/>
</dbReference>
<proteinExistence type="predicted"/>
<protein>
    <recommendedName>
        <fullName evidence="2">Protein NO VEIN C-terminal domain-containing protein</fullName>
    </recommendedName>
</protein>
<dbReference type="InterPro" id="IPR024975">
    <property type="entry name" value="NOV_C"/>
</dbReference>
<feature type="region of interest" description="Disordered" evidence="1">
    <location>
        <begin position="381"/>
        <end position="400"/>
    </location>
</feature>
<evidence type="ECO:0000313" key="4">
    <source>
        <dbReference type="Proteomes" id="UP000030748"/>
    </source>
</evidence>
<feature type="domain" description="Protein NO VEIN C-terminal" evidence="2">
    <location>
        <begin position="563"/>
        <end position="649"/>
    </location>
</feature>
<feature type="non-terminal residue" evidence="3">
    <location>
        <position position="1"/>
    </location>
</feature>
<feature type="compositionally biased region" description="Basic residues" evidence="1">
    <location>
        <begin position="340"/>
        <end position="349"/>
    </location>
</feature>
<keyword evidence="4" id="KW-1185">Reference proteome</keyword>
<sequence>NQQLFTNSNFPIQLNYDNNNNVQAPHPNGNNNSSCKFPPQHVNSQREIVDELDNAVIRARAELLGSNQNVSSWKVSQEALLMVKAESWESLGFKMQQVPSLKHLMIIEGKINAFMHCFVEVRRITSLYEMEVAICEREGIEQFEELGLGPLLQHPLVVHYFSVPSDVTEVYRIRNEEIISYIREFIDTHKKTEIRVDTFLDFICEKQSVSSREKLCVRVQNLGVYINHIKKAKQSEEDVLEKCYEKIRTESVKKSPKGLLISSQKKETDDELTIKSFSSLNTQFCGKHIRFASSSSDDDSEANEYNEKNTERENYSLPLTNSRPVSKCPYPSVTEEIKRLGSKRKRKHEKMSCSASLPRKKKNKRNVVDVIIEPTIEPSVEPTIEPSVEPTIEPISSGTKEIGCHPLSDESLRMFVKTWKEICQGSNADEKLFAAVKSLLENCLSTKIEERTPTVLNISNWPPVDWKTAPGFSSTSASGLKKPREGIFGDKNIEQSDISISGISTEFNIEVDPKTIAIAQGSVSPDADISETRSNNSSTFITTNCTDRDEVFAEQMQLTGRLGELVASKYFVDKLGEACVNWVNEKNETGLPYDIVLGDDENTREYIEVKATKSVKKNWFLISMREWQFAIEKGESFSIAHVVLADDNMAKVTVYKNPARLCQLGSLRLSFVVPN</sequence>
<reference evidence="3 4" key="1">
    <citation type="journal article" date="2013" name="Proc. Natl. Acad. Sci. U.S.A.">
        <title>Fine-scale variation in meiotic recombination in Mimulus inferred from population shotgun sequencing.</title>
        <authorList>
            <person name="Hellsten U."/>
            <person name="Wright K.M."/>
            <person name="Jenkins J."/>
            <person name="Shu S."/>
            <person name="Yuan Y."/>
            <person name="Wessler S.R."/>
            <person name="Schmutz J."/>
            <person name="Willis J.H."/>
            <person name="Rokhsar D.S."/>
        </authorList>
    </citation>
    <scope>NUCLEOTIDE SEQUENCE [LARGE SCALE GENOMIC DNA]</scope>
    <source>
        <strain evidence="4">cv. DUN x IM62</strain>
    </source>
</reference>
<feature type="compositionally biased region" description="Basic and acidic residues" evidence="1">
    <location>
        <begin position="305"/>
        <end position="314"/>
    </location>
</feature>
<dbReference type="eggNOG" id="ENOG502QQIR">
    <property type="taxonomic scope" value="Eukaryota"/>
</dbReference>
<dbReference type="PANTHER" id="PTHR32387:SF0">
    <property type="entry name" value="PROTEIN NO VEIN"/>
    <property type="match status" value="1"/>
</dbReference>
<dbReference type="Proteomes" id="UP000030748">
    <property type="component" value="Unassembled WGS sequence"/>
</dbReference>
<feature type="region of interest" description="Disordered" evidence="1">
    <location>
        <begin position="293"/>
        <end position="321"/>
    </location>
</feature>
<evidence type="ECO:0000313" key="3">
    <source>
        <dbReference type="EMBL" id="EYU34238.1"/>
    </source>
</evidence>
<evidence type="ECO:0000256" key="1">
    <source>
        <dbReference type="SAM" id="MobiDB-lite"/>
    </source>
</evidence>
<dbReference type="InterPro" id="IPR052957">
    <property type="entry name" value="Auxin_embryo_med"/>
</dbReference>